<evidence type="ECO:0000256" key="10">
    <source>
        <dbReference type="PROSITE-ProRule" id="PRU00723"/>
    </source>
</evidence>
<dbReference type="AlphaFoldDB" id="A0A8C4T4H6"/>
<feature type="region of interest" description="Disordered" evidence="11">
    <location>
        <begin position="624"/>
        <end position="668"/>
    </location>
</feature>
<keyword evidence="4 10" id="KW-0479">Metal-binding</keyword>
<evidence type="ECO:0000256" key="6">
    <source>
        <dbReference type="ARBA" id="ARBA00022771"/>
    </source>
</evidence>
<dbReference type="Ensembl" id="ENSECRT00000026100.1">
    <property type="protein sequence ID" value="ENSECRP00000025559.1"/>
    <property type="gene ID" value="ENSECRG00000017281.1"/>
</dbReference>
<dbReference type="GeneTree" id="ENSGT00940000155107"/>
<dbReference type="PANTHER" id="PTHR12876:SF10">
    <property type="entry name" value="ENDORIBONUCLEASE ZC3H12A"/>
    <property type="match status" value="1"/>
</dbReference>
<evidence type="ECO:0000256" key="9">
    <source>
        <dbReference type="ARBA" id="ARBA00022842"/>
    </source>
</evidence>
<evidence type="ECO:0000313" key="13">
    <source>
        <dbReference type="Ensembl" id="ENSECRP00000025559.1"/>
    </source>
</evidence>
<proteinExistence type="inferred from homology"/>
<dbReference type="Pfam" id="PF18561">
    <property type="entry name" value="Regnase_1_C"/>
    <property type="match status" value="1"/>
</dbReference>
<dbReference type="Proteomes" id="UP000694620">
    <property type="component" value="Chromosome 14"/>
</dbReference>
<reference evidence="13" key="3">
    <citation type="submission" date="2025-09" db="UniProtKB">
        <authorList>
            <consortium name="Ensembl"/>
        </authorList>
    </citation>
    <scope>IDENTIFICATION</scope>
</reference>
<dbReference type="FunFam" id="3.40.50.11980:FF:000001">
    <property type="entry name" value="ZC3H12A isoform 1"/>
    <property type="match status" value="1"/>
</dbReference>
<keyword evidence="3" id="KW-0540">Nuclease</keyword>
<evidence type="ECO:0000313" key="14">
    <source>
        <dbReference type="Proteomes" id="UP000694620"/>
    </source>
</evidence>
<comment type="similarity">
    <text evidence="2">Belongs to the ZC3H12 family.</text>
</comment>
<gene>
    <name evidence="13" type="primary">LOC114664308</name>
</gene>
<dbReference type="RefSeq" id="XP_028674217.1">
    <property type="nucleotide sequence ID" value="XM_028818384.2"/>
</dbReference>
<organism evidence="13 14">
    <name type="scientific">Erpetoichthys calabaricus</name>
    <name type="common">Rope fish</name>
    <name type="synonym">Calamoichthys calabaricus</name>
    <dbReference type="NCBI Taxonomy" id="27687"/>
    <lineage>
        <taxon>Eukaryota</taxon>
        <taxon>Metazoa</taxon>
        <taxon>Chordata</taxon>
        <taxon>Craniata</taxon>
        <taxon>Vertebrata</taxon>
        <taxon>Euteleostomi</taxon>
        <taxon>Actinopterygii</taxon>
        <taxon>Polypteriformes</taxon>
        <taxon>Polypteridae</taxon>
        <taxon>Erpetoichthys</taxon>
    </lineage>
</organism>
<keyword evidence="7" id="KW-0378">Hydrolase</keyword>
<evidence type="ECO:0000256" key="8">
    <source>
        <dbReference type="ARBA" id="ARBA00022833"/>
    </source>
</evidence>
<feature type="zinc finger region" description="C3H1-type" evidence="10">
    <location>
        <begin position="350"/>
        <end position="375"/>
    </location>
</feature>
<keyword evidence="8 10" id="KW-0862">Zinc</keyword>
<keyword evidence="5" id="KW-0255">Endonuclease</keyword>
<evidence type="ECO:0000256" key="4">
    <source>
        <dbReference type="ARBA" id="ARBA00022723"/>
    </source>
</evidence>
<dbReference type="GO" id="GO:0061158">
    <property type="term" value="P:3'-UTR-mediated mRNA destabilization"/>
    <property type="evidence" value="ECO:0007669"/>
    <property type="project" value="TreeGrafter"/>
</dbReference>
<dbReference type="Pfam" id="PF11977">
    <property type="entry name" value="RNase_Zc3h12a"/>
    <property type="match status" value="1"/>
</dbReference>
<dbReference type="OrthoDB" id="392925at2759"/>
<dbReference type="GO" id="GO:0036464">
    <property type="term" value="C:cytoplasmic ribonucleoprotein granule"/>
    <property type="evidence" value="ECO:0007669"/>
    <property type="project" value="TreeGrafter"/>
</dbReference>
<protein>
    <submittedName>
        <fullName evidence="13">Zinc finger CCCH-type containing 12Ab</fullName>
    </submittedName>
</protein>
<sequence>MNLNSIHHKPNPSVDFSSWTGKPPARTMDSTEICLSSWNSTLRETYFSEDASLSMKSLPTFESSHNQANTMCKDYTSSNQNEKQGDVEGIDGTEVQMQVDFFRKLGYSPNEVRAVLYKLGLNADTNTVLGELVRYGATTSEKEGSPSKLSGPVLVGRGGGSTRNSSSHPSTPPPQEEEQEVTENFRPIVIDGSNVAMSHGNKEVFSCHGIQLAVNYFIERGHTDITVFVPSWRKEQPRPDVPITDQHILRELEKKKILVFTPSRRVAGKRVVCYDDRFIVKLAHESDGIIVSNDTYRDLQNERPEWKKFIEERLLMYSFVNDKFMPPDDPLGRHGPNLDNFLKKKPLVPEQKKQHCPYGKKCTYGMKCKFYHPERINQPQRSVADELRANAKLATNKPVGHLKDEKKPVLPKKSTHCDITSLEQDMEQILTLDHHHSFQKGQTTENSLVIKCASSSKKPTKNIVFNVSDFCDCHSPTNMNSLLFQSHEPLDSGLGSFDSHYSEYLSKHPSGYCEHVQPEHGTSGRYCSCPNCRSVYSHSLEQLDSYQQYSCCSHQPVSECGGFQHYNQDAHCARSSQQSNIVHHSGHCYSGHKGPVRQDMRGHYSLPADHNLGGLPQQREYWSDSFKASPQSRSSRVHHHRSPSHTSNVSFSNDHNPWPQQETHAKEREDVRKKLLAIFHPQQVDEAMSRFPHLLDPQSLAAKILTLRSWGGNI</sequence>
<evidence type="ECO:0000256" key="3">
    <source>
        <dbReference type="ARBA" id="ARBA00022722"/>
    </source>
</evidence>
<feature type="compositionally biased region" description="Polar residues" evidence="11">
    <location>
        <begin position="648"/>
        <end position="662"/>
    </location>
</feature>
<dbReference type="InterPro" id="IPR040757">
    <property type="entry name" value="Regnase_1/ZC3H12_C"/>
</dbReference>
<evidence type="ECO:0000256" key="5">
    <source>
        <dbReference type="ARBA" id="ARBA00022759"/>
    </source>
</evidence>
<feature type="region of interest" description="Disordered" evidence="11">
    <location>
        <begin position="1"/>
        <end position="22"/>
    </location>
</feature>
<dbReference type="Gene3D" id="3.40.50.11980">
    <property type="match status" value="1"/>
</dbReference>
<evidence type="ECO:0000259" key="12">
    <source>
        <dbReference type="PROSITE" id="PS50103"/>
    </source>
</evidence>
<keyword evidence="9" id="KW-0460">Magnesium</keyword>
<keyword evidence="6 10" id="KW-0863">Zinc-finger</keyword>
<feature type="compositionally biased region" description="Basic residues" evidence="11">
    <location>
        <begin position="1"/>
        <end position="10"/>
    </location>
</feature>
<dbReference type="Pfam" id="PF18039">
    <property type="entry name" value="UBA_6"/>
    <property type="match status" value="1"/>
</dbReference>
<reference evidence="13" key="2">
    <citation type="submission" date="2025-08" db="UniProtKB">
        <authorList>
            <consortium name="Ensembl"/>
        </authorList>
    </citation>
    <scope>IDENTIFICATION</scope>
</reference>
<dbReference type="GO" id="GO:0004521">
    <property type="term" value="F:RNA endonuclease activity"/>
    <property type="evidence" value="ECO:0007669"/>
    <property type="project" value="TreeGrafter"/>
</dbReference>
<dbReference type="GO" id="GO:0008270">
    <property type="term" value="F:zinc ion binding"/>
    <property type="evidence" value="ECO:0007669"/>
    <property type="project" value="UniProtKB-KW"/>
</dbReference>
<dbReference type="InterPro" id="IPR000571">
    <property type="entry name" value="Znf_CCCH"/>
</dbReference>
<dbReference type="PANTHER" id="PTHR12876">
    <property type="entry name" value="N4BP1-RELATED"/>
    <property type="match status" value="1"/>
</dbReference>
<dbReference type="InterPro" id="IPR040546">
    <property type="entry name" value="Rege-1_UBA-like"/>
</dbReference>
<dbReference type="GO" id="GO:0003729">
    <property type="term" value="F:mRNA binding"/>
    <property type="evidence" value="ECO:0007669"/>
    <property type="project" value="TreeGrafter"/>
</dbReference>
<dbReference type="PROSITE" id="PS50103">
    <property type="entry name" value="ZF_C3H1"/>
    <property type="match status" value="1"/>
</dbReference>
<evidence type="ECO:0000256" key="1">
    <source>
        <dbReference type="ARBA" id="ARBA00001946"/>
    </source>
</evidence>
<name>A0A8C4T4H6_ERPCA</name>
<dbReference type="InterPro" id="IPR021869">
    <property type="entry name" value="RNase_Zc3h12_NYN"/>
</dbReference>
<dbReference type="GeneID" id="114664308"/>
<accession>A0A8C4T4H6</accession>
<feature type="region of interest" description="Disordered" evidence="11">
    <location>
        <begin position="138"/>
        <end position="181"/>
    </location>
</feature>
<evidence type="ECO:0000256" key="7">
    <source>
        <dbReference type="ARBA" id="ARBA00022801"/>
    </source>
</evidence>
<evidence type="ECO:0000256" key="2">
    <source>
        <dbReference type="ARBA" id="ARBA00010922"/>
    </source>
</evidence>
<keyword evidence="14" id="KW-1185">Reference proteome</keyword>
<reference evidence="13" key="1">
    <citation type="submission" date="2021-06" db="EMBL/GenBank/DDBJ databases">
        <authorList>
            <consortium name="Wellcome Sanger Institute Data Sharing"/>
        </authorList>
    </citation>
    <scope>NUCLEOTIDE SEQUENCE [LARGE SCALE GENOMIC DNA]</scope>
</reference>
<feature type="domain" description="C3H1-type" evidence="12">
    <location>
        <begin position="350"/>
        <end position="375"/>
    </location>
</feature>
<dbReference type="InterPro" id="IPR051101">
    <property type="entry name" value="ZC3H12/N4BP1_RNase_Reg"/>
</dbReference>
<dbReference type="CDD" id="cd18729">
    <property type="entry name" value="PIN_Zc3h12-like"/>
    <property type="match status" value="1"/>
</dbReference>
<evidence type="ECO:0000256" key="11">
    <source>
        <dbReference type="SAM" id="MobiDB-lite"/>
    </source>
</evidence>
<dbReference type="GO" id="GO:0016787">
    <property type="term" value="F:hydrolase activity"/>
    <property type="evidence" value="ECO:0007669"/>
    <property type="project" value="UniProtKB-KW"/>
</dbReference>
<dbReference type="GO" id="GO:0005634">
    <property type="term" value="C:nucleus"/>
    <property type="evidence" value="ECO:0007669"/>
    <property type="project" value="TreeGrafter"/>
</dbReference>
<comment type="cofactor">
    <cofactor evidence="1">
        <name>Mg(2+)</name>
        <dbReference type="ChEBI" id="CHEBI:18420"/>
    </cofactor>
</comment>